<dbReference type="InterPro" id="IPR001131">
    <property type="entry name" value="Peptidase_M24B_aminopep-P_CS"/>
</dbReference>
<evidence type="ECO:0000256" key="5">
    <source>
        <dbReference type="ARBA" id="ARBA00023211"/>
    </source>
</evidence>
<evidence type="ECO:0000259" key="7">
    <source>
        <dbReference type="SMART" id="SM01011"/>
    </source>
</evidence>
<reference evidence="8 9" key="1">
    <citation type="submission" date="2015-06" db="EMBL/GenBank/DDBJ databases">
        <title>Expansion of signal transduction pathways in fungi by whole-genome duplication.</title>
        <authorList>
            <consortium name="DOE Joint Genome Institute"/>
            <person name="Corrochano L.M."/>
            <person name="Kuo A."/>
            <person name="Marcet-Houben M."/>
            <person name="Polaino S."/>
            <person name="Salamov A."/>
            <person name="Villalobos J.M."/>
            <person name="Alvarez M.I."/>
            <person name="Avalos J."/>
            <person name="Benito E.P."/>
            <person name="Benoit I."/>
            <person name="Burger G."/>
            <person name="Camino L.P."/>
            <person name="Canovas D."/>
            <person name="Cerda-Olmedo E."/>
            <person name="Cheng J.-F."/>
            <person name="Dominguez A."/>
            <person name="Elias M."/>
            <person name="Eslava A.P."/>
            <person name="Glaser F."/>
            <person name="Grimwood J."/>
            <person name="Gutierrez G."/>
            <person name="Heitman J."/>
            <person name="Henrissat B."/>
            <person name="Iturriaga E.A."/>
            <person name="Lang B.F."/>
            <person name="Lavin J.L."/>
            <person name="Lee S."/>
            <person name="Li W."/>
            <person name="Lindquist E."/>
            <person name="Lopez-Garcia S."/>
            <person name="Luque E.M."/>
            <person name="Marcos A.T."/>
            <person name="Martin J."/>
            <person name="Mccluskey K."/>
            <person name="Medina H.R."/>
            <person name="Miralles-Duran A."/>
            <person name="Miyazaki A."/>
            <person name="Munoz-Torres E."/>
            <person name="Oguiza J.A."/>
            <person name="Ohm R."/>
            <person name="Olmedo M."/>
            <person name="Orejas M."/>
            <person name="Ortiz-Castellanos L."/>
            <person name="Pisabarro A.G."/>
            <person name="Rodriguez-Romero J."/>
            <person name="Ruiz-Herrera J."/>
            <person name="Ruiz-Vazquez R."/>
            <person name="Sanz C."/>
            <person name="Schackwitz W."/>
            <person name="Schmutz J."/>
            <person name="Shahriari M."/>
            <person name="Shelest E."/>
            <person name="Silva-Franco F."/>
            <person name="Soanes D."/>
            <person name="Syed K."/>
            <person name="Tagua V.G."/>
            <person name="Talbot N.J."/>
            <person name="Thon M."/>
            <person name="De Vries R.P."/>
            <person name="Wiebenga A."/>
            <person name="Yadav J.S."/>
            <person name="Braun E.L."/>
            <person name="Baker S."/>
            <person name="Garre V."/>
            <person name="Horwitz B."/>
            <person name="Torres-Martinez S."/>
            <person name="Idnurm A."/>
            <person name="Herrera-Estrella A."/>
            <person name="Gabaldon T."/>
            <person name="Grigoriev I.V."/>
        </authorList>
    </citation>
    <scope>NUCLEOTIDE SEQUENCE [LARGE SCALE GENOMIC DNA]</scope>
    <source>
        <strain evidence="8 9">CBS 277.49</strain>
    </source>
</reference>
<dbReference type="PANTHER" id="PTHR43226">
    <property type="entry name" value="XAA-PRO AMINOPEPTIDASE 3"/>
    <property type="match status" value="1"/>
</dbReference>
<dbReference type="SUPFAM" id="SSF55920">
    <property type="entry name" value="Creatinase/aminopeptidase"/>
    <property type="match status" value="1"/>
</dbReference>
<dbReference type="InterPro" id="IPR036005">
    <property type="entry name" value="Creatinase/aminopeptidase-like"/>
</dbReference>
<dbReference type="Proteomes" id="UP000077051">
    <property type="component" value="Unassembled WGS sequence"/>
</dbReference>
<dbReference type="EMBL" id="AMYB01000007">
    <property type="protein sequence ID" value="OAD00459.1"/>
    <property type="molecule type" value="Genomic_DNA"/>
</dbReference>
<evidence type="ECO:0000256" key="2">
    <source>
        <dbReference type="ARBA" id="ARBA00008766"/>
    </source>
</evidence>
<keyword evidence="3 6" id="KW-0479">Metal-binding</keyword>
<comment type="caution">
    <text evidence="8">The sequence shown here is derived from an EMBL/GenBank/DDBJ whole genome shotgun (WGS) entry which is preliminary data.</text>
</comment>
<dbReference type="InterPro" id="IPR007865">
    <property type="entry name" value="Aminopep_P_N"/>
</dbReference>
<dbReference type="InterPro" id="IPR052433">
    <property type="entry name" value="X-Pro_dipept-like"/>
</dbReference>
<dbReference type="InterPro" id="IPR000994">
    <property type="entry name" value="Pept_M24"/>
</dbReference>
<name>A0A162QLE3_MUCCL</name>
<keyword evidence="4" id="KW-0378">Hydrolase</keyword>
<dbReference type="Pfam" id="PF05195">
    <property type="entry name" value="AMP_N"/>
    <property type="match status" value="1"/>
</dbReference>
<dbReference type="InterPro" id="IPR029149">
    <property type="entry name" value="Creatin/AminoP/Spt16_N"/>
</dbReference>
<feature type="domain" description="Aminopeptidase P N-terminal" evidence="7">
    <location>
        <begin position="4"/>
        <end position="121"/>
    </location>
</feature>
<dbReference type="GO" id="GO:0070006">
    <property type="term" value="F:metalloaminopeptidase activity"/>
    <property type="evidence" value="ECO:0007669"/>
    <property type="project" value="InterPro"/>
</dbReference>
<dbReference type="CDD" id="cd01087">
    <property type="entry name" value="Prolidase"/>
    <property type="match status" value="1"/>
</dbReference>
<dbReference type="Gene3D" id="3.90.230.10">
    <property type="entry name" value="Creatinase/methionine aminopeptidase superfamily"/>
    <property type="match status" value="1"/>
</dbReference>
<dbReference type="Gene3D" id="3.40.350.10">
    <property type="entry name" value="Creatinase/prolidase N-terminal domain"/>
    <property type="match status" value="1"/>
</dbReference>
<dbReference type="GO" id="GO:0030145">
    <property type="term" value="F:manganese ion binding"/>
    <property type="evidence" value="ECO:0007669"/>
    <property type="project" value="InterPro"/>
</dbReference>
<keyword evidence="9" id="KW-1185">Reference proteome</keyword>
<dbReference type="PANTHER" id="PTHR43226:SF1">
    <property type="entry name" value="XAA-PRO DIPEPTIDASE"/>
    <property type="match status" value="1"/>
</dbReference>
<evidence type="ECO:0000313" key="8">
    <source>
        <dbReference type="EMBL" id="OAD00459.1"/>
    </source>
</evidence>
<organism evidence="8 9">
    <name type="scientific">Mucor lusitanicus CBS 277.49</name>
    <dbReference type="NCBI Taxonomy" id="747725"/>
    <lineage>
        <taxon>Eukaryota</taxon>
        <taxon>Fungi</taxon>
        <taxon>Fungi incertae sedis</taxon>
        <taxon>Mucoromycota</taxon>
        <taxon>Mucoromycotina</taxon>
        <taxon>Mucoromycetes</taxon>
        <taxon>Mucorales</taxon>
        <taxon>Mucorineae</taxon>
        <taxon>Mucoraceae</taxon>
        <taxon>Mucor</taxon>
    </lineage>
</organism>
<comment type="cofactor">
    <cofactor evidence="1">
        <name>Mn(2+)</name>
        <dbReference type="ChEBI" id="CHEBI:29035"/>
    </cofactor>
</comment>
<proteinExistence type="inferred from homology"/>
<dbReference type="SMART" id="SM01011">
    <property type="entry name" value="AMP_N"/>
    <property type="match status" value="1"/>
</dbReference>
<dbReference type="VEuPathDB" id="FungiDB:MUCCIDRAFT_153984"/>
<comment type="similarity">
    <text evidence="2 6">Belongs to the peptidase M24B family.</text>
</comment>
<dbReference type="STRING" id="747725.A0A162QLE3"/>
<dbReference type="PROSITE" id="PS00491">
    <property type="entry name" value="PROLINE_PEPTIDASE"/>
    <property type="match status" value="1"/>
</dbReference>
<evidence type="ECO:0000313" key="9">
    <source>
        <dbReference type="Proteomes" id="UP000077051"/>
    </source>
</evidence>
<accession>A0A162QLE3</accession>
<keyword evidence="5" id="KW-0464">Manganese</keyword>
<evidence type="ECO:0000256" key="6">
    <source>
        <dbReference type="RuleBase" id="RU000590"/>
    </source>
</evidence>
<evidence type="ECO:0000256" key="4">
    <source>
        <dbReference type="ARBA" id="ARBA00022801"/>
    </source>
</evidence>
<evidence type="ECO:0000256" key="3">
    <source>
        <dbReference type="ARBA" id="ARBA00022723"/>
    </source>
</evidence>
<gene>
    <name evidence="8" type="ORF">MUCCIDRAFT_153984</name>
</gene>
<evidence type="ECO:0000256" key="1">
    <source>
        <dbReference type="ARBA" id="ARBA00001936"/>
    </source>
</evidence>
<dbReference type="SUPFAM" id="SSF53092">
    <property type="entry name" value="Creatinase/prolidase N-terminal domain"/>
    <property type="match status" value="1"/>
</dbReference>
<dbReference type="Pfam" id="PF00557">
    <property type="entry name" value="Peptidase_M24"/>
    <property type="match status" value="1"/>
</dbReference>
<dbReference type="OrthoDB" id="10261878at2759"/>
<sequence length="417" mass="46966">MGMEAAASYVIYIRGKDEKTRDNTDVDLEFRQESNFFYLTGVDEPGFQVVFDSASERVYLISPNVPESDVFWKGPTHDTAELLALYNVDEIVQEDDLPRLLRTLNPTFACVLNDQHQAHLAKIAPTLTINTQLLTPAINEARLIKFPWEIDLIRQVMHGSSQAHIALMQHFQPGMTEAHLAALFRWNCAIHQIYSQAYLPIVASGPRAATLHYSKNNQKIPDDPHSLVLVDAGGEKGCYGSDITRTFPVRGVFSEEAKAIYNIVLNMQQTVLSHLKPGIYWTDMQRLAIRVLCHELVKIGILVGDQDELIQRGVPSAFYYHGLGHSLGLDVHDVGGPLEKNMVLTVEPGLYFNDAMLNIWTQFPGYQDYFNRSILAKYRSVGGVRIEDTIVITEDGYENLTLVPKQVHEIEALMKVP</sequence>
<protein>
    <recommendedName>
        <fullName evidence="7">Aminopeptidase P N-terminal domain-containing protein</fullName>
    </recommendedName>
</protein>
<dbReference type="AlphaFoldDB" id="A0A162QLE3"/>
<dbReference type="GO" id="GO:0006508">
    <property type="term" value="P:proteolysis"/>
    <property type="evidence" value="ECO:0007669"/>
    <property type="project" value="TreeGrafter"/>
</dbReference>